<reference evidence="1" key="1">
    <citation type="submission" date="2020-04" db="EMBL/GenBank/DDBJ databases">
        <authorList>
            <person name="Alioto T."/>
            <person name="Alioto T."/>
            <person name="Gomez Garrido J."/>
        </authorList>
    </citation>
    <scope>NUCLEOTIDE SEQUENCE</scope>
    <source>
        <strain evidence="1">A484AB</strain>
    </source>
</reference>
<evidence type="ECO:0000313" key="1">
    <source>
        <dbReference type="EMBL" id="CAB4029955.1"/>
    </source>
</evidence>
<gene>
    <name evidence="1" type="ORF">PACLA_8A075590</name>
</gene>
<comment type="caution">
    <text evidence="1">The sequence shown here is derived from an EMBL/GenBank/DDBJ whole genome shotgun (WGS) entry which is preliminary data.</text>
</comment>
<dbReference type="AlphaFoldDB" id="A0A7D9LGF4"/>
<name>A0A7D9LGF4_PARCT</name>
<dbReference type="EMBL" id="CACRXK020016521">
    <property type="protein sequence ID" value="CAB4029955.1"/>
    <property type="molecule type" value="Genomic_DNA"/>
</dbReference>
<dbReference type="OrthoDB" id="449345at2759"/>
<organism evidence="1 2">
    <name type="scientific">Paramuricea clavata</name>
    <name type="common">Red gorgonian</name>
    <name type="synonym">Violescent sea-whip</name>
    <dbReference type="NCBI Taxonomy" id="317549"/>
    <lineage>
        <taxon>Eukaryota</taxon>
        <taxon>Metazoa</taxon>
        <taxon>Cnidaria</taxon>
        <taxon>Anthozoa</taxon>
        <taxon>Octocorallia</taxon>
        <taxon>Malacalcyonacea</taxon>
        <taxon>Plexauridae</taxon>
        <taxon>Paramuricea</taxon>
    </lineage>
</organism>
<sequence length="114" mass="13248">MKLSLSNARKTVVKTINTPGRQRSSQSIPNNEKDYFFRHGKIPKSRSEKLMGESFQRRKQVKVSLEFLNEAKRILDIVNEKYQSGDRYLDEVFGEQISQAEATKYLVDYLQSEG</sequence>
<proteinExistence type="predicted"/>
<evidence type="ECO:0000313" key="2">
    <source>
        <dbReference type="Proteomes" id="UP001152795"/>
    </source>
</evidence>
<protein>
    <submittedName>
        <fullName evidence="1">Uncharacterized protein</fullName>
    </submittedName>
</protein>
<feature type="non-terminal residue" evidence="1">
    <location>
        <position position="114"/>
    </location>
</feature>
<keyword evidence="2" id="KW-1185">Reference proteome</keyword>
<accession>A0A7D9LGF4</accession>
<dbReference type="Proteomes" id="UP001152795">
    <property type="component" value="Unassembled WGS sequence"/>
</dbReference>